<dbReference type="GO" id="GO:0005737">
    <property type="term" value="C:cytoplasm"/>
    <property type="evidence" value="ECO:0007669"/>
    <property type="project" value="TreeGrafter"/>
</dbReference>
<evidence type="ECO:0000256" key="6">
    <source>
        <dbReference type="ARBA" id="ARBA00023004"/>
    </source>
</evidence>
<keyword evidence="10" id="KW-1185">Reference proteome</keyword>
<dbReference type="OrthoDB" id="581608at2"/>
<dbReference type="Gene3D" id="3.60.130.10">
    <property type="entry name" value="Clavaminate synthase-like"/>
    <property type="match status" value="1"/>
</dbReference>
<keyword evidence="5" id="KW-0560">Oxidoreductase</keyword>
<evidence type="ECO:0000313" key="10">
    <source>
        <dbReference type="Proteomes" id="UP000279275"/>
    </source>
</evidence>
<dbReference type="InterPro" id="IPR003819">
    <property type="entry name" value="TauD/TfdA-like"/>
</dbReference>
<gene>
    <name evidence="9" type="ORF">EBN03_12465</name>
</gene>
<organism evidence="9 10">
    <name type="scientific">Nocardia stercoris</name>
    <dbReference type="NCBI Taxonomy" id="2483361"/>
    <lineage>
        <taxon>Bacteria</taxon>
        <taxon>Bacillati</taxon>
        <taxon>Actinomycetota</taxon>
        <taxon>Actinomycetes</taxon>
        <taxon>Mycobacteriales</taxon>
        <taxon>Nocardiaceae</taxon>
        <taxon>Nocardia</taxon>
    </lineage>
</organism>
<evidence type="ECO:0000256" key="5">
    <source>
        <dbReference type="ARBA" id="ARBA00023002"/>
    </source>
</evidence>
<evidence type="ECO:0000259" key="8">
    <source>
        <dbReference type="Pfam" id="PF02668"/>
    </source>
</evidence>
<dbReference type="GO" id="GO:0016706">
    <property type="term" value="F:2-oxoglutarate-dependent dioxygenase activity"/>
    <property type="evidence" value="ECO:0007669"/>
    <property type="project" value="TreeGrafter"/>
</dbReference>
<protein>
    <recommendedName>
        <fullName evidence="8">TauD/TfdA-like domain-containing protein</fullName>
    </recommendedName>
</protein>
<evidence type="ECO:0000256" key="3">
    <source>
        <dbReference type="ARBA" id="ARBA00022723"/>
    </source>
</evidence>
<comment type="similarity">
    <text evidence="2">Belongs to the TfdA dioxygenase family.</text>
</comment>
<dbReference type="InterPro" id="IPR051323">
    <property type="entry name" value="AtsK-like"/>
</dbReference>
<evidence type="ECO:0000313" key="9">
    <source>
        <dbReference type="EMBL" id="RMI32756.1"/>
    </source>
</evidence>
<feature type="region of interest" description="Disordered" evidence="7">
    <location>
        <begin position="23"/>
        <end position="48"/>
    </location>
</feature>
<keyword evidence="6" id="KW-0408">Iron</keyword>
<dbReference type="Pfam" id="PF02668">
    <property type="entry name" value="TauD"/>
    <property type="match status" value="1"/>
</dbReference>
<evidence type="ECO:0000256" key="2">
    <source>
        <dbReference type="ARBA" id="ARBA00005896"/>
    </source>
</evidence>
<accession>A0A3M2L6Z1</accession>
<dbReference type="PANTHER" id="PTHR30468:SF5">
    <property type="entry name" value="ALPHA-KETOGLUTARATE-DEPENDENT SULFATE ESTER DIOXYGENASE"/>
    <property type="match status" value="1"/>
</dbReference>
<evidence type="ECO:0000256" key="1">
    <source>
        <dbReference type="ARBA" id="ARBA00001954"/>
    </source>
</evidence>
<dbReference type="EMBL" id="RFFH01000004">
    <property type="protein sequence ID" value="RMI32756.1"/>
    <property type="molecule type" value="Genomic_DNA"/>
</dbReference>
<reference evidence="9 10" key="1">
    <citation type="submission" date="2018-10" db="EMBL/GenBank/DDBJ databases">
        <title>Isolation from cow dung.</title>
        <authorList>
            <person name="Ling L."/>
        </authorList>
    </citation>
    <scope>NUCLEOTIDE SEQUENCE [LARGE SCALE GENOMIC DNA]</scope>
    <source>
        <strain evidence="9 10">NEAU-LL90</strain>
    </source>
</reference>
<evidence type="ECO:0000256" key="7">
    <source>
        <dbReference type="SAM" id="MobiDB-lite"/>
    </source>
</evidence>
<dbReference type="GO" id="GO:0046872">
    <property type="term" value="F:metal ion binding"/>
    <property type="evidence" value="ECO:0007669"/>
    <property type="project" value="UniProtKB-KW"/>
</dbReference>
<proteinExistence type="inferred from homology"/>
<name>A0A3M2L6Z1_9NOCA</name>
<keyword evidence="3" id="KW-0479">Metal-binding</keyword>
<dbReference type="AlphaFoldDB" id="A0A3M2L6Z1"/>
<feature type="domain" description="TauD/TfdA-like" evidence="8">
    <location>
        <begin position="54"/>
        <end position="318"/>
    </location>
</feature>
<dbReference type="InterPro" id="IPR042098">
    <property type="entry name" value="TauD-like_sf"/>
</dbReference>
<comment type="caution">
    <text evidence="9">The sequence shown here is derived from an EMBL/GenBank/DDBJ whole genome shotgun (WGS) entry which is preliminary data.</text>
</comment>
<keyword evidence="4" id="KW-0223">Dioxygenase</keyword>
<dbReference type="SUPFAM" id="SSF51197">
    <property type="entry name" value="Clavaminate synthase-like"/>
    <property type="match status" value="1"/>
</dbReference>
<dbReference type="Proteomes" id="UP000279275">
    <property type="component" value="Unassembled WGS sequence"/>
</dbReference>
<dbReference type="PANTHER" id="PTHR30468">
    <property type="entry name" value="ALPHA-KETOGLUTARATE-DEPENDENT SULFONATE DIOXYGENASE"/>
    <property type="match status" value="1"/>
</dbReference>
<comment type="cofactor">
    <cofactor evidence="1">
        <name>Fe(2+)</name>
        <dbReference type="ChEBI" id="CHEBI:29033"/>
    </cofactor>
</comment>
<sequence>MCLGATVATRICRALRQSDARRTASCLRSEARSGRSNRRNTQEPTVTHAATWSVTRLTGTFGAELTGLDLADSAAAAQIPALLAAYRVLAVRDQDLAPGAQVALARVLGEPTPAHPVLPGLPGHPEILVLDGESGGRNARWHTDVTFIARPHAAAILVADIVPEFGGDTLFADLHSAYDALSAPLRAAVDQLRAVHRIAPLAYWGEPFDTGLSRADAADLRAAADRVAPVIHPVVRVDPRTGRRGLFVNRGFTSHLVGLSRIESDGLLDLLYRHIEQPELTLRHRWRSGDVLIWDNRATSHYAVDDYGHTARRVRRVTIAGEIPVGPDGFASQVSEDPLVTVR</sequence>
<evidence type="ECO:0000256" key="4">
    <source>
        <dbReference type="ARBA" id="ARBA00022964"/>
    </source>
</evidence>